<dbReference type="OrthoDB" id="206213at2759"/>
<dbReference type="InterPro" id="IPR045121">
    <property type="entry name" value="CoAse"/>
</dbReference>
<dbReference type="Gene3D" id="3.90.79.10">
    <property type="entry name" value="Nucleoside Triphosphate Pyrophosphohydrolase"/>
    <property type="match status" value="1"/>
</dbReference>
<dbReference type="PANTHER" id="PTHR12992:SF11">
    <property type="entry name" value="MITOCHONDRIAL COENZYME A DIPHOSPHATASE NUDT8"/>
    <property type="match status" value="1"/>
</dbReference>
<reference evidence="9" key="2">
    <citation type="submission" date="2013-10" db="EMBL/GenBank/DDBJ databases">
        <authorList>
            <person name="Aslett M."/>
        </authorList>
    </citation>
    <scope>NUCLEOTIDE SEQUENCE [LARGE SCALE GENOMIC DNA]</scope>
    <source>
        <strain evidence="9">Houghton</strain>
    </source>
</reference>
<feature type="domain" description="Nudix hydrolase" evidence="8">
    <location>
        <begin position="80"/>
        <end position="214"/>
    </location>
</feature>
<gene>
    <name evidence="9" type="ORF">EPH_0017880</name>
</gene>
<dbReference type="PROSITE" id="PS51462">
    <property type="entry name" value="NUDIX"/>
    <property type="match status" value="1"/>
</dbReference>
<protein>
    <recommendedName>
        <fullName evidence="8">Nudix hydrolase domain-containing protein</fullName>
    </recommendedName>
</protein>
<feature type="coiled-coil region" evidence="7">
    <location>
        <begin position="39"/>
        <end position="73"/>
    </location>
</feature>
<dbReference type="EMBL" id="HG694622">
    <property type="protein sequence ID" value="CDI86003.1"/>
    <property type="molecule type" value="Genomic_DNA"/>
</dbReference>
<evidence type="ECO:0000313" key="10">
    <source>
        <dbReference type="Proteomes" id="UP000018201"/>
    </source>
</evidence>
<sequence>MPITLSDSFIDKMSLVIASQPQQLLPLHPPAAAAAVQRVIRLSEALRMQQQEQQEQQQKQEQQQQQQQQHQQQLNACIRVRRAAVLVPLCSREGEACCLFTVRSSSLTNYSNQVCFPGGIMEGRETAAAAALRETAEEIGDAGPIRILGETQPVFTLSGFILHPVIGVLLKETLLYLLRPNPAEVQAVFAVPLELLLQQQQQQQQQRQQQQQHEGEQSQQQQQQQHISSLLRLPYFLHEDQVIWG</sequence>
<comment type="cofactor">
    <cofactor evidence="2">
        <name>Mg(2+)</name>
        <dbReference type="ChEBI" id="CHEBI:18420"/>
    </cofactor>
</comment>
<dbReference type="GO" id="GO:0046872">
    <property type="term" value="F:metal ion binding"/>
    <property type="evidence" value="ECO:0007669"/>
    <property type="project" value="UniProtKB-KW"/>
</dbReference>
<evidence type="ECO:0000256" key="6">
    <source>
        <dbReference type="ARBA" id="ARBA00023211"/>
    </source>
</evidence>
<evidence type="ECO:0000256" key="4">
    <source>
        <dbReference type="ARBA" id="ARBA00022801"/>
    </source>
</evidence>
<dbReference type="AlphaFoldDB" id="U6H3H4"/>
<evidence type="ECO:0000256" key="7">
    <source>
        <dbReference type="SAM" id="Coils"/>
    </source>
</evidence>
<dbReference type="Proteomes" id="UP000018201">
    <property type="component" value="Unassembled WGS sequence"/>
</dbReference>
<keyword evidence="4" id="KW-0378">Hydrolase</keyword>
<dbReference type="VEuPathDB" id="ToxoDB:EPH_0017880"/>
<evidence type="ECO:0000256" key="1">
    <source>
        <dbReference type="ARBA" id="ARBA00001936"/>
    </source>
</evidence>
<keyword evidence="7" id="KW-0175">Coiled coil</keyword>
<keyword evidence="3" id="KW-0479">Metal-binding</keyword>
<dbReference type="InterPro" id="IPR015797">
    <property type="entry name" value="NUDIX_hydrolase-like_dom_sf"/>
</dbReference>
<keyword evidence="10" id="KW-1185">Reference proteome</keyword>
<proteinExistence type="predicted"/>
<accession>U6H3H4</accession>
<keyword evidence="5" id="KW-0460">Magnesium</keyword>
<evidence type="ECO:0000256" key="5">
    <source>
        <dbReference type="ARBA" id="ARBA00022842"/>
    </source>
</evidence>
<evidence type="ECO:0000259" key="8">
    <source>
        <dbReference type="PROSITE" id="PS51462"/>
    </source>
</evidence>
<evidence type="ECO:0000256" key="3">
    <source>
        <dbReference type="ARBA" id="ARBA00022723"/>
    </source>
</evidence>
<keyword evidence="6" id="KW-0464">Manganese</keyword>
<evidence type="ECO:0000256" key="2">
    <source>
        <dbReference type="ARBA" id="ARBA00001946"/>
    </source>
</evidence>
<dbReference type="Pfam" id="PF00293">
    <property type="entry name" value="NUDIX"/>
    <property type="match status" value="1"/>
</dbReference>
<dbReference type="PANTHER" id="PTHR12992">
    <property type="entry name" value="NUDIX HYDROLASE"/>
    <property type="match status" value="1"/>
</dbReference>
<evidence type="ECO:0000313" key="9">
    <source>
        <dbReference type="EMBL" id="CDI86003.1"/>
    </source>
</evidence>
<dbReference type="GO" id="GO:0010945">
    <property type="term" value="F:coenzyme A diphosphatase activity"/>
    <property type="evidence" value="ECO:0007669"/>
    <property type="project" value="InterPro"/>
</dbReference>
<dbReference type="CDD" id="cd03426">
    <property type="entry name" value="NUDIX_CoAse_Nudt7"/>
    <property type="match status" value="1"/>
</dbReference>
<dbReference type="SUPFAM" id="SSF55811">
    <property type="entry name" value="Nudix"/>
    <property type="match status" value="1"/>
</dbReference>
<reference evidence="9" key="1">
    <citation type="submission" date="2013-10" db="EMBL/GenBank/DDBJ databases">
        <title>Genomic analysis of the causative agents of coccidiosis in chickens.</title>
        <authorList>
            <person name="Reid A.J."/>
            <person name="Blake D."/>
            <person name="Billington K."/>
            <person name="Browne H."/>
            <person name="Dunn M."/>
            <person name="Hung S."/>
            <person name="Kawahara F."/>
            <person name="Miranda-Saavedra D."/>
            <person name="Mourier T."/>
            <person name="Nagra H."/>
            <person name="Otto T.D."/>
            <person name="Rawlings N."/>
            <person name="Sanchez A."/>
            <person name="Sanders M."/>
            <person name="Subramaniam C."/>
            <person name="Tay Y."/>
            <person name="Dear P."/>
            <person name="Doerig C."/>
            <person name="Gruber A."/>
            <person name="Parkinson J."/>
            <person name="Shirley M."/>
            <person name="Wan K.L."/>
            <person name="Berriman M."/>
            <person name="Tomley F."/>
            <person name="Pain A."/>
        </authorList>
    </citation>
    <scope>NUCLEOTIDE SEQUENCE [LARGE SCALE GENOMIC DNA]</scope>
    <source>
        <strain evidence="9">Houghton</strain>
    </source>
</reference>
<organism evidence="9 10">
    <name type="scientific">Eimeria praecox</name>
    <dbReference type="NCBI Taxonomy" id="51316"/>
    <lineage>
        <taxon>Eukaryota</taxon>
        <taxon>Sar</taxon>
        <taxon>Alveolata</taxon>
        <taxon>Apicomplexa</taxon>
        <taxon>Conoidasida</taxon>
        <taxon>Coccidia</taxon>
        <taxon>Eucoccidiorida</taxon>
        <taxon>Eimeriorina</taxon>
        <taxon>Eimeriidae</taxon>
        <taxon>Eimeria</taxon>
    </lineage>
</organism>
<name>U6H3H4_9EIME</name>
<comment type="cofactor">
    <cofactor evidence="1">
        <name>Mn(2+)</name>
        <dbReference type="ChEBI" id="CHEBI:29035"/>
    </cofactor>
</comment>
<dbReference type="InterPro" id="IPR020084">
    <property type="entry name" value="NUDIX_hydrolase_CS"/>
</dbReference>
<dbReference type="PROSITE" id="PS00893">
    <property type="entry name" value="NUDIX_BOX"/>
    <property type="match status" value="1"/>
</dbReference>
<dbReference type="InterPro" id="IPR000086">
    <property type="entry name" value="NUDIX_hydrolase_dom"/>
</dbReference>